<evidence type="ECO:0000313" key="7">
    <source>
        <dbReference type="EMBL" id="CAG8547964.1"/>
    </source>
</evidence>
<comment type="subcellular location">
    <subcellularLocation>
        <location evidence="2">Cytoplasm</location>
    </subcellularLocation>
    <subcellularLocation>
        <location evidence="1">Nucleus</location>
    </subcellularLocation>
</comment>
<dbReference type="OrthoDB" id="19714at2759"/>
<dbReference type="GO" id="GO:0045292">
    <property type="term" value="P:mRNA cis splicing, via spliceosome"/>
    <property type="evidence" value="ECO:0007669"/>
    <property type="project" value="TreeGrafter"/>
</dbReference>
<dbReference type="GO" id="GO:0005886">
    <property type="term" value="C:plasma membrane"/>
    <property type="evidence" value="ECO:0007669"/>
    <property type="project" value="InterPro"/>
</dbReference>
<dbReference type="GO" id="GO:0034709">
    <property type="term" value="C:methylosome"/>
    <property type="evidence" value="ECO:0007669"/>
    <property type="project" value="InterPro"/>
</dbReference>
<feature type="compositionally biased region" description="Polar residues" evidence="6">
    <location>
        <begin position="148"/>
        <end position="159"/>
    </location>
</feature>
<gene>
    <name evidence="7" type="ORF">DEBURN_LOCUS6954</name>
</gene>
<comment type="caution">
    <text evidence="7">The sequence shown here is derived from an EMBL/GenBank/DDBJ whole genome shotgun (WGS) entry which is preliminary data.</text>
</comment>
<dbReference type="InterPro" id="IPR039924">
    <property type="entry name" value="ICln/Lot5/Saf5"/>
</dbReference>
<dbReference type="InterPro" id="IPR003521">
    <property type="entry name" value="ICln"/>
</dbReference>
<dbReference type="EMBL" id="CAJVPK010000772">
    <property type="protein sequence ID" value="CAG8547964.1"/>
    <property type="molecule type" value="Genomic_DNA"/>
</dbReference>
<dbReference type="InterPro" id="IPR011993">
    <property type="entry name" value="PH-like_dom_sf"/>
</dbReference>
<evidence type="ECO:0000256" key="2">
    <source>
        <dbReference type="ARBA" id="ARBA00004496"/>
    </source>
</evidence>
<keyword evidence="8" id="KW-1185">Reference proteome</keyword>
<keyword evidence="4" id="KW-0963">Cytoplasm</keyword>
<dbReference type="GO" id="GO:0000387">
    <property type="term" value="P:spliceosomal snRNP assembly"/>
    <property type="evidence" value="ECO:0007669"/>
    <property type="project" value="InterPro"/>
</dbReference>
<dbReference type="Gene3D" id="2.30.29.30">
    <property type="entry name" value="Pleckstrin-homology domain (PH domain)/Phosphotyrosine-binding domain (PTB)"/>
    <property type="match status" value="1"/>
</dbReference>
<organism evidence="7 8">
    <name type="scientific">Diversispora eburnea</name>
    <dbReference type="NCBI Taxonomy" id="1213867"/>
    <lineage>
        <taxon>Eukaryota</taxon>
        <taxon>Fungi</taxon>
        <taxon>Fungi incertae sedis</taxon>
        <taxon>Mucoromycota</taxon>
        <taxon>Glomeromycotina</taxon>
        <taxon>Glomeromycetes</taxon>
        <taxon>Diversisporales</taxon>
        <taxon>Diversisporaceae</taxon>
        <taxon>Diversispora</taxon>
    </lineage>
</organism>
<dbReference type="PANTHER" id="PTHR21399">
    <property type="entry name" value="CHLORIDE CONDUCTANCE REGULATORY PROTEIN ICLN"/>
    <property type="match status" value="1"/>
</dbReference>
<dbReference type="GO" id="GO:0005681">
    <property type="term" value="C:spliceosomal complex"/>
    <property type="evidence" value="ECO:0007669"/>
    <property type="project" value="TreeGrafter"/>
</dbReference>
<protein>
    <submittedName>
        <fullName evidence="7">727_t:CDS:1</fullName>
    </submittedName>
</protein>
<dbReference type="GO" id="GO:0006884">
    <property type="term" value="P:cell volume homeostasis"/>
    <property type="evidence" value="ECO:0007669"/>
    <property type="project" value="InterPro"/>
</dbReference>
<dbReference type="AlphaFoldDB" id="A0A9N9FMK7"/>
<feature type="region of interest" description="Disordered" evidence="6">
    <location>
        <begin position="137"/>
        <end position="170"/>
    </location>
</feature>
<sequence>MTIKLIFSPPEVITREQAAQTYQDISPEGLYPIIHYIQNNVRILITPPVAAVFLGKGTLWVTESKVFFYSSESNNGLAIDYPTIILHAITRQEAEGRCVYLQLDENFNNVATRQEIQGSLQNSEEEEDKITEIKLFPDDGGVHDRSVTTEQQQELSSSNHNEEMFEDAEE</sequence>
<dbReference type="PANTHER" id="PTHR21399:SF0">
    <property type="entry name" value="METHYLOSOME SUBUNIT PICLN"/>
    <property type="match status" value="1"/>
</dbReference>
<evidence type="ECO:0000256" key="4">
    <source>
        <dbReference type="ARBA" id="ARBA00022490"/>
    </source>
</evidence>
<evidence type="ECO:0000313" key="8">
    <source>
        <dbReference type="Proteomes" id="UP000789706"/>
    </source>
</evidence>
<reference evidence="7" key="1">
    <citation type="submission" date="2021-06" db="EMBL/GenBank/DDBJ databases">
        <authorList>
            <person name="Kallberg Y."/>
            <person name="Tangrot J."/>
            <person name="Rosling A."/>
        </authorList>
    </citation>
    <scope>NUCLEOTIDE SEQUENCE</scope>
    <source>
        <strain evidence="7">AZ414A</strain>
    </source>
</reference>
<dbReference type="GO" id="GO:0005829">
    <property type="term" value="C:cytosol"/>
    <property type="evidence" value="ECO:0007669"/>
    <property type="project" value="InterPro"/>
</dbReference>
<dbReference type="GO" id="GO:0034715">
    <property type="term" value="C:pICln-Sm protein complex"/>
    <property type="evidence" value="ECO:0007669"/>
    <property type="project" value="InterPro"/>
</dbReference>
<name>A0A9N9FMK7_9GLOM</name>
<evidence type="ECO:0000256" key="5">
    <source>
        <dbReference type="ARBA" id="ARBA00023242"/>
    </source>
</evidence>
<dbReference type="Pfam" id="PF03517">
    <property type="entry name" value="Voldacs"/>
    <property type="match status" value="1"/>
</dbReference>
<evidence type="ECO:0000256" key="3">
    <source>
        <dbReference type="ARBA" id="ARBA00007054"/>
    </source>
</evidence>
<comment type="similarity">
    <text evidence="3">Belongs to the pICln (TC 1.A.47) family.</text>
</comment>
<dbReference type="GO" id="GO:0006821">
    <property type="term" value="P:chloride transport"/>
    <property type="evidence" value="ECO:0007669"/>
    <property type="project" value="InterPro"/>
</dbReference>
<dbReference type="PRINTS" id="PR01348">
    <property type="entry name" value="ICLNCHANNEL"/>
</dbReference>
<feature type="compositionally biased region" description="Basic and acidic residues" evidence="6">
    <location>
        <begin position="137"/>
        <end position="147"/>
    </location>
</feature>
<keyword evidence="5" id="KW-0539">Nucleus</keyword>
<proteinExistence type="inferred from homology"/>
<evidence type="ECO:0000256" key="6">
    <source>
        <dbReference type="SAM" id="MobiDB-lite"/>
    </source>
</evidence>
<accession>A0A9N9FMK7</accession>
<evidence type="ECO:0000256" key="1">
    <source>
        <dbReference type="ARBA" id="ARBA00004123"/>
    </source>
</evidence>
<dbReference type="Proteomes" id="UP000789706">
    <property type="component" value="Unassembled WGS sequence"/>
</dbReference>